<keyword evidence="2" id="KW-1185">Reference proteome</keyword>
<dbReference type="SUPFAM" id="SSF140404">
    <property type="entry name" value="EF2458-like"/>
    <property type="match status" value="1"/>
</dbReference>
<sequence>MLDSSKEAGLIVLQEEAEKIKRLIKKQHNYECIAQCRAFEEVIDTQMYGYSKQLDYAQKIGVITKETGYQLIKDLEAELNDVYNKIYDGQKEVNERK</sequence>
<dbReference type="Proteomes" id="UP000188246">
    <property type="component" value="Chromosome"/>
</dbReference>
<gene>
    <name evidence="1" type="ORF">BW732_02665</name>
</gene>
<evidence type="ECO:0000313" key="1">
    <source>
        <dbReference type="EMBL" id="AQP53243.1"/>
    </source>
</evidence>
<organism evidence="1 2">
    <name type="scientific">Vagococcus penaei</name>
    <dbReference type="NCBI Taxonomy" id="633807"/>
    <lineage>
        <taxon>Bacteria</taxon>
        <taxon>Bacillati</taxon>
        <taxon>Bacillota</taxon>
        <taxon>Bacilli</taxon>
        <taxon>Lactobacillales</taxon>
        <taxon>Enterococcaceae</taxon>
        <taxon>Vagococcus</taxon>
    </lineage>
</organism>
<protein>
    <recommendedName>
        <fullName evidence="3">DUF1507 domain-containing protein</fullName>
    </recommendedName>
</protein>
<proteinExistence type="predicted"/>
<dbReference type="KEGG" id="vpi:BW732_02665"/>
<name>A0A1Q2D4G0_9ENTE</name>
<evidence type="ECO:0008006" key="3">
    <source>
        <dbReference type="Google" id="ProtNLM"/>
    </source>
</evidence>
<dbReference type="EMBL" id="CP019609">
    <property type="protein sequence ID" value="AQP53243.1"/>
    <property type="molecule type" value="Genomic_DNA"/>
</dbReference>
<accession>A0A1Q2D4G0</accession>
<evidence type="ECO:0000313" key="2">
    <source>
        <dbReference type="Proteomes" id="UP000188246"/>
    </source>
</evidence>
<dbReference type="RefSeq" id="WP_077275338.1">
    <property type="nucleotide sequence ID" value="NZ_CP019609.1"/>
</dbReference>
<dbReference type="Pfam" id="PF07408">
    <property type="entry name" value="DUF1507"/>
    <property type="match status" value="1"/>
</dbReference>
<dbReference type="Gene3D" id="1.10.287.750">
    <property type="entry name" value="SO2669-like"/>
    <property type="match status" value="1"/>
</dbReference>
<dbReference type="InterPro" id="IPR009983">
    <property type="entry name" value="UPF0358"/>
</dbReference>
<reference evidence="1 2" key="1">
    <citation type="journal article" date="2010" name="Int. J. Syst. Evol. Microbiol.">
        <title>Vagococcus penaei sp. nov., isolated from spoilage microbiota of cooked shrimp (Penaeus vannamei).</title>
        <authorList>
            <person name="Jaffres E."/>
            <person name="Prevost H."/>
            <person name="Rossero A."/>
            <person name="Joffraud J.J."/>
            <person name="Dousset X."/>
        </authorList>
    </citation>
    <scope>NUCLEOTIDE SEQUENCE [LARGE SCALE GENOMIC DNA]</scope>
    <source>
        <strain evidence="1 2">CD276</strain>
    </source>
</reference>
<dbReference type="InterPro" id="IPR036270">
    <property type="entry name" value="UPF0358_sf"/>
</dbReference>
<dbReference type="STRING" id="633807.BW732_02665"/>
<dbReference type="AlphaFoldDB" id="A0A1Q2D4G0"/>